<comment type="caution">
    <text evidence="1">The sequence shown here is derived from an EMBL/GenBank/DDBJ whole genome shotgun (WGS) entry which is preliminary data.</text>
</comment>
<name>A0AAV9C9U3_ACOCL</name>
<evidence type="ECO:0000313" key="2">
    <source>
        <dbReference type="Proteomes" id="UP001180020"/>
    </source>
</evidence>
<protein>
    <submittedName>
        <fullName evidence="1">Uncharacterized protein</fullName>
    </submittedName>
</protein>
<reference evidence="1" key="1">
    <citation type="journal article" date="2023" name="Nat. Commun.">
        <title>Diploid and tetraploid genomes of Acorus and the evolution of monocots.</title>
        <authorList>
            <person name="Ma L."/>
            <person name="Liu K.W."/>
            <person name="Li Z."/>
            <person name="Hsiao Y.Y."/>
            <person name="Qi Y."/>
            <person name="Fu T."/>
            <person name="Tang G.D."/>
            <person name="Zhang D."/>
            <person name="Sun W.H."/>
            <person name="Liu D.K."/>
            <person name="Li Y."/>
            <person name="Chen G.Z."/>
            <person name="Liu X.D."/>
            <person name="Liao X.Y."/>
            <person name="Jiang Y.T."/>
            <person name="Yu X."/>
            <person name="Hao Y."/>
            <person name="Huang J."/>
            <person name="Zhao X.W."/>
            <person name="Ke S."/>
            <person name="Chen Y.Y."/>
            <person name="Wu W.L."/>
            <person name="Hsu J.L."/>
            <person name="Lin Y.F."/>
            <person name="Huang M.D."/>
            <person name="Li C.Y."/>
            <person name="Huang L."/>
            <person name="Wang Z.W."/>
            <person name="Zhao X."/>
            <person name="Zhong W.Y."/>
            <person name="Peng D.H."/>
            <person name="Ahmad S."/>
            <person name="Lan S."/>
            <person name="Zhang J.S."/>
            <person name="Tsai W.C."/>
            <person name="Van de Peer Y."/>
            <person name="Liu Z.J."/>
        </authorList>
    </citation>
    <scope>NUCLEOTIDE SEQUENCE</scope>
    <source>
        <strain evidence="1">CP</strain>
    </source>
</reference>
<organism evidence="1 2">
    <name type="scientific">Acorus calamus</name>
    <name type="common">Sweet flag</name>
    <dbReference type="NCBI Taxonomy" id="4465"/>
    <lineage>
        <taxon>Eukaryota</taxon>
        <taxon>Viridiplantae</taxon>
        <taxon>Streptophyta</taxon>
        <taxon>Embryophyta</taxon>
        <taxon>Tracheophyta</taxon>
        <taxon>Spermatophyta</taxon>
        <taxon>Magnoliopsida</taxon>
        <taxon>Liliopsida</taxon>
        <taxon>Acoraceae</taxon>
        <taxon>Acorus</taxon>
    </lineage>
</organism>
<sequence length="60" mass="6977">MGLYFLDRLLKLVRAYRNRSTASMNNMLINLILQANQYVVPGRSPQTLRRSRRGLPTTLQ</sequence>
<proteinExistence type="predicted"/>
<dbReference type="Proteomes" id="UP001180020">
    <property type="component" value="Unassembled WGS sequence"/>
</dbReference>
<evidence type="ECO:0000313" key="1">
    <source>
        <dbReference type="EMBL" id="KAK1285591.1"/>
    </source>
</evidence>
<reference evidence="1" key="2">
    <citation type="submission" date="2023-06" db="EMBL/GenBank/DDBJ databases">
        <authorList>
            <person name="Ma L."/>
            <person name="Liu K.-W."/>
            <person name="Li Z."/>
            <person name="Hsiao Y.-Y."/>
            <person name="Qi Y."/>
            <person name="Fu T."/>
            <person name="Tang G."/>
            <person name="Zhang D."/>
            <person name="Sun W.-H."/>
            <person name="Liu D.-K."/>
            <person name="Li Y."/>
            <person name="Chen G.-Z."/>
            <person name="Liu X.-D."/>
            <person name="Liao X.-Y."/>
            <person name="Jiang Y.-T."/>
            <person name="Yu X."/>
            <person name="Hao Y."/>
            <person name="Huang J."/>
            <person name="Zhao X.-W."/>
            <person name="Ke S."/>
            <person name="Chen Y.-Y."/>
            <person name="Wu W.-L."/>
            <person name="Hsu J.-L."/>
            <person name="Lin Y.-F."/>
            <person name="Huang M.-D."/>
            <person name="Li C.-Y."/>
            <person name="Huang L."/>
            <person name="Wang Z.-W."/>
            <person name="Zhao X."/>
            <person name="Zhong W.-Y."/>
            <person name="Peng D.-H."/>
            <person name="Ahmad S."/>
            <person name="Lan S."/>
            <person name="Zhang J.-S."/>
            <person name="Tsai W.-C."/>
            <person name="Van De Peer Y."/>
            <person name="Liu Z.-J."/>
        </authorList>
    </citation>
    <scope>NUCLEOTIDE SEQUENCE</scope>
    <source>
        <strain evidence="1">CP</strain>
        <tissue evidence="1">Leaves</tissue>
    </source>
</reference>
<dbReference type="EMBL" id="JAUJYO010000020">
    <property type="protein sequence ID" value="KAK1285591.1"/>
    <property type="molecule type" value="Genomic_DNA"/>
</dbReference>
<accession>A0AAV9C9U3</accession>
<keyword evidence="2" id="KW-1185">Reference proteome</keyword>
<gene>
    <name evidence="1" type="ORF">QJS10_CPB20g00208</name>
</gene>
<dbReference type="AlphaFoldDB" id="A0AAV9C9U3"/>